<dbReference type="GO" id="GO:0070573">
    <property type="term" value="F:metallodipeptidase activity"/>
    <property type="evidence" value="ECO:0007669"/>
    <property type="project" value="InterPro"/>
</dbReference>
<dbReference type="PANTHER" id="PTHR10443:SF12">
    <property type="entry name" value="DIPEPTIDASE"/>
    <property type="match status" value="1"/>
</dbReference>
<comment type="caution">
    <text evidence="1">The sequence shown here is derived from an EMBL/GenBank/DDBJ whole genome shotgun (WGS) entry which is preliminary data.</text>
</comment>
<dbReference type="EMBL" id="DUJN01000008">
    <property type="protein sequence ID" value="HII61965.1"/>
    <property type="molecule type" value="Genomic_DNA"/>
</dbReference>
<name>A0A832SZG5_PYRHR</name>
<dbReference type="InterPro" id="IPR008257">
    <property type="entry name" value="Pept_M19"/>
</dbReference>
<dbReference type="AlphaFoldDB" id="A0A832SZG5"/>
<dbReference type="SUPFAM" id="SSF51556">
    <property type="entry name" value="Metallo-dependent hydrolases"/>
    <property type="match status" value="1"/>
</dbReference>
<accession>A0A832SZG5</accession>
<dbReference type="Proteomes" id="UP000617544">
    <property type="component" value="Unassembled WGS sequence"/>
</dbReference>
<reference evidence="1" key="1">
    <citation type="journal article" date="2020" name="bioRxiv">
        <title>A rank-normalized archaeal taxonomy based on genome phylogeny resolves widespread incomplete and uneven classifications.</title>
        <authorList>
            <person name="Rinke C."/>
            <person name="Chuvochina M."/>
            <person name="Mussig A.J."/>
            <person name="Chaumeil P.-A."/>
            <person name="Waite D.W."/>
            <person name="Whitman W.B."/>
            <person name="Parks D.H."/>
            <person name="Hugenholtz P."/>
        </authorList>
    </citation>
    <scope>NUCLEOTIDE SEQUENCE</scope>
    <source>
        <strain evidence="1">UBA8834</strain>
    </source>
</reference>
<dbReference type="InterPro" id="IPR032466">
    <property type="entry name" value="Metal_Hydrolase"/>
</dbReference>
<organism evidence="1 2">
    <name type="scientific">Pyrococcus horikoshii</name>
    <dbReference type="NCBI Taxonomy" id="53953"/>
    <lineage>
        <taxon>Archaea</taxon>
        <taxon>Methanobacteriati</taxon>
        <taxon>Methanobacteriota</taxon>
        <taxon>Thermococci</taxon>
        <taxon>Thermococcales</taxon>
        <taxon>Thermococcaceae</taxon>
        <taxon>Pyrococcus</taxon>
    </lineage>
</organism>
<dbReference type="RefSeq" id="WP_010885064.1">
    <property type="nucleotide sequence ID" value="NC_000961.1"/>
</dbReference>
<evidence type="ECO:0000313" key="1">
    <source>
        <dbReference type="EMBL" id="HII61965.1"/>
    </source>
</evidence>
<evidence type="ECO:0000313" key="2">
    <source>
        <dbReference type="Proteomes" id="UP000617544"/>
    </source>
</evidence>
<sequence>MEGAEPLGNDIEMLRIFYKLGLRVLTFTHSRRNYVGDGAFLKPQKSGTPGGLTPFGVEVVEQAEKLGIIIDVSHLNDPGFWDVIEFSKGPIIAPHSNCRALVKSSKEPHR</sequence>
<dbReference type="Pfam" id="PF01244">
    <property type="entry name" value="Peptidase_M19"/>
    <property type="match status" value="1"/>
</dbReference>
<dbReference type="GO" id="GO:0006508">
    <property type="term" value="P:proteolysis"/>
    <property type="evidence" value="ECO:0007669"/>
    <property type="project" value="InterPro"/>
</dbReference>
<proteinExistence type="predicted"/>
<dbReference type="PANTHER" id="PTHR10443">
    <property type="entry name" value="MICROSOMAL DIPEPTIDASE"/>
    <property type="match status" value="1"/>
</dbReference>
<gene>
    <name evidence="1" type="ORF">HA331_09575</name>
</gene>
<protein>
    <recommendedName>
        <fullName evidence="3">Membrane dipeptidase</fullName>
    </recommendedName>
</protein>
<dbReference type="InterPro" id="IPR000180">
    <property type="entry name" value="Dipep_AS"/>
</dbReference>
<dbReference type="Gene3D" id="3.20.20.140">
    <property type="entry name" value="Metal-dependent hydrolases"/>
    <property type="match status" value="1"/>
</dbReference>
<dbReference type="PROSITE" id="PS00869">
    <property type="entry name" value="RENAL_DIPEPTIDASE_1"/>
    <property type="match status" value="1"/>
</dbReference>
<evidence type="ECO:0008006" key="3">
    <source>
        <dbReference type="Google" id="ProtNLM"/>
    </source>
</evidence>
<dbReference type="PROSITE" id="PS51365">
    <property type="entry name" value="RENAL_DIPEPTIDASE_2"/>
    <property type="match status" value="1"/>
</dbReference>